<keyword evidence="2" id="KW-1185">Reference proteome</keyword>
<evidence type="ECO:0000313" key="1">
    <source>
        <dbReference type="EMBL" id="SEP25195.1"/>
    </source>
</evidence>
<dbReference type="EMBL" id="FODV01000027">
    <property type="protein sequence ID" value="SEP25195.1"/>
    <property type="molecule type" value="Genomic_DNA"/>
</dbReference>
<evidence type="ECO:0000313" key="2">
    <source>
        <dbReference type="Proteomes" id="UP000199126"/>
    </source>
</evidence>
<organism evidence="1 2">
    <name type="scientific">Halogranum amylolyticum</name>
    <dbReference type="NCBI Taxonomy" id="660520"/>
    <lineage>
        <taxon>Archaea</taxon>
        <taxon>Methanobacteriati</taxon>
        <taxon>Methanobacteriota</taxon>
        <taxon>Stenosarchaea group</taxon>
        <taxon>Halobacteria</taxon>
        <taxon>Halobacteriales</taxon>
        <taxon>Haloferacaceae</taxon>
    </lineage>
</organism>
<accession>A0A1H8WC08</accession>
<protein>
    <submittedName>
        <fullName evidence="1">Uncharacterized protein</fullName>
    </submittedName>
</protein>
<reference evidence="2" key="1">
    <citation type="submission" date="2016-10" db="EMBL/GenBank/DDBJ databases">
        <authorList>
            <person name="Varghese N."/>
            <person name="Submissions S."/>
        </authorList>
    </citation>
    <scope>NUCLEOTIDE SEQUENCE [LARGE SCALE GENOMIC DNA]</scope>
    <source>
        <strain evidence="2">CGMCC 1.10121</strain>
    </source>
</reference>
<dbReference type="RefSeq" id="WP_170864933.1">
    <property type="nucleotide sequence ID" value="NZ_FODV01000027.1"/>
</dbReference>
<dbReference type="AlphaFoldDB" id="A0A1H8WC08"/>
<gene>
    <name evidence="1" type="ORF">SAMN04487948_1276</name>
</gene>
<sequence length="52" mass="6121">MGQDSPESEETVTKFLDEQMEDARLMIRKQSDYATEYAKQVKKTRSEIPKRP</sequence>
<name>A0A1H8WC08_9EURY</name>
<proteinExistence type="predicted"/>
<dbReference type="Proteomes" id="UP000199126">
    <property type="component" value="Unassembled WGS sequence"/>
</dbReference>